<protein>
    <recommendedName>
        <fullName evidence="4">DUF1772 domain-containing protein</fullName>
    </recommendedName>
</protein>
<dbReference type="Proteomes" id="UP000694257">
    <property type="component" value="Chromosome"/>
</dbReference>
<evidence type="ECO:0000313" key="3">
    <source>
        <dbReference type="Proteomes" id="UP000694257"/>
    </source>
</evidence>
<evidence type="ECO:0000256" key="1">
    <source>
        <dbReference type="SAM" id="Phobius"/>
    </source>
</evidence>
<dbReference type="RefSeq" id="WP_218476021.1">
    <property type="nucleotide sequence ID" value="NZ_BAABJN010000001.1"/>
</dbReference>
<evidence type="ECO:0008006" key="4">
    <source>
        <dbReference type="Google" id="ProtNLM"/>
    </source>
</evidence>
<keyword evidence="3" id="KW-1185">Reference proteome</keyword>
<accession>A0ABX8RZJ5</accession>
<dbReference type="EMBL" id="CP078145">
    <property type="protein sequence ID" value="QXN93765.1"/>
    <property type="molecule type" value="Genomic_DNA"/>
</dbReference>
<proteinExistence type="predicted"/>
<sequence length="168" mass="18249">MRSVTIPLVLLTGYAVVACFAFATTAAETVLLYPNIYRDIPESLELTERFMSVVRVGDVMRPLGGVLTLCALIAAAAAVRYRVGLRWLGLSLASLVSGQFLLSILYQWPRASILFDDRAEHSLAEIERAATEFQIGQGFRIAAAALTALCAVAAALVCYRRRVLATQP</sequence>
<feature type="transmembrane region" description="Helical" evidence="1">
    <location>
        <begin position="87"/>
        <end position="108"/>
    </location>
</feature>
<gene>
    <name evidence="2" type="ORF">KV110_12245</name>
</gene>
<feature type="transmembrane region" description="Helical" evidence="1">
    <location>
        <begin position="141"/>
        <end position="159"/>
    </location>
</feature>
<keyword evidence="1" id="KW-0812">Transmembrane</keyword>
<feature type="transmembrane region" description="Helical" evidence="1">
    <location>
        <begin position="59"/>
        <end position="80"/>
    </location>
</feature>
<reference evidence="2 3" key="1">
    <citation type="submission" date="2021-07" db="EMBL/GenBank/DDBJ databases">
        <title>Whole Genome Sequence of Nocardia Iowensis.</title>
        <authorList>
            <person name="Lamm A."/>
            <person name="Collins-Fairclough A.M."/>
            <person name="Bunk B."/>
            <person name="Sproer C."/>
        </authorList>
    </citation>
    <scope>NUCLEOTIDE SEQUENCE [LARGE SCALE GENOMIC DNA]</scope>
    <source>
        <strain evidence="2 3">NRRL 5646</strain>
    </source>
</reference>
<keyword evidence="1" id="KW-0472">Membrane</keyword>
<keyword evidence="1" id="KW-1133">Transmembrane helix</keyword>
<organism evidence="2 3">
    <name type="scientific">Nocardia iowensis</name>
    <dbReference type="NCBI Taxonomy" id="204891"/>
    <lineage>
        <taxon>Bacteria</taxon>
        <taxon>Bacillati</taxon>
        <taxon>Actinomycetota</taxon>
        <taxon>Actinomycetes</taxon>
        <taxon>Mycobacteriales</taxon>
        <taxon>Nocardiaceae</taxon>
        <taxon>Nocardia</taxon>
    </lineage>
</organism>
<evidence type="ECO:0000313" key="2">
    <source>
        <dbReference type="EMBL" id="QXN93765.1"/>
    </source>
</evidence>
<name>A0ABX8RZJ5_NOCIO</name>
<dbReference type="PROSITE" id="PS51257">
    <property type="entry name" value="PROKAR_LIPOPROTEIN"/>
    <property type="match status" value="1"/>
</dbReference>